<dbReference type="Proteomes" id="UP000041770">
    <property type="component" value="Unassembled WGS sequence"/>
</dbReference>
<organism evidence="1 2">
    <name type="scientific">Vibrio cholerae</name>
    <dbReference type="NCBI Taxonomy" id="666"/>
    <lineage>
        <taxon>Bacteria</taxon>
        <taxon>Pseudomonadati</taxon>
        <taxon>Pseudomonadota</taxon>
        <taxon>Gammaproteobacteria</taxon>
        <taxon>Vibrionales</taxon>
        <taxon>Vibrionaceae</taxon>
        <taxon>Vibrio</taxon>
    </lineage>
</organism>
<evidence type="ECO:0000313" key="1">
    <source>
        <dbReference type="EMBL" id="CSC79344.1"/>
    </source>
</evidence>
<sequence length="62" mass="7325">MMIRYSVKRSLSDMRFWLAVFVKVRVNTPNQSKVYHAGLLQFHMTLRCLEKLAVDSRSHLKS</sequence>
<protein>
    <submittedName>
        <fullName evidence="1">Uncharacterized protein</fullName>
    </submittedName>
</protein>
<evidence type="ECO:0000313" key="2">
    <source>
        <dbReference type="Proteomes" id="UP000041770"/>
    </source>
</evidence>
<name>A0A655XVY1_VIBCL</name>
<accession>A0A655XVY1</accession>
<gene>
    <name evidence="1" type="ORF">ERS013200_02299</name>
</gene>
<proteinExistence type="predicted"/>
<dbReference type="EMBL" id="CWQY01000014">
    <property type="protein sequence ID" value="CSC79344.1"/>
    <property type="molecule type" value="Genomic_DNA"/>
</dbReference>
<reference evidence="1 2" key="1">
    <citation type="submission" date="2015-07" db="EMBL/GenBank/DDBJ databases">
        <authorList>
            <consortium name="Pathogen Informatics"/>
        </authorList>
    </citation>
    <scope>NUCLEOTIDE SEQUENCE [LARGE SCALE GENOMIC DNA]</scope>
    <source>
        <strain evidence="1 2">A316</strain>
    </source>
</reference>
<dbReference type="AlphaFoldDB" id="A0A655XVY1"/>